<protein>
    <submittedName>
        <fullName evidence="1">Uncharacterized protein</fullName>
    </submittedName>
</protein>
<dbReference type="AlphaFoldDB" id="A0A560CZG0"/>
<name>A0A560CZG0_9BRAD</name>
<accession>A0A560CZG0</accession>
<dbReference type="RefSeq" id="WP_063687586.1">
    <property type="nucleotide sequence ID" value="NZ_LVEM01000002.1"/>
</dbReference>
<gene>
    <name evidence="1" type="ORF">FBZ96_11619</name>
</gene>
<comment type="caution">
    <text evidence="1">The sequence shown here is derived from an EMBL/GenBank/DDBJ whole genome shotgun (WGS) entry which is preliminary data.</text>
</comment>
<evidence type="ECO:0000313" key="1">
    <source>
        <dbReference type="EMBL" id="TWA90213.1"/>
    </source>
</evidence>
<keyword evidence="2" id="KW-1185">Reference proteome</keyword>
<dbReference type="OrthoDB" id="8183884at2"/>
<dbReference type="STRING" id="1803665.GCA_001641335_04226"/>
<proteinExistence type="predicted"/>
<dbReference type="Proteomes" id="UP000319949">
    <property type="component" value="Unassembled WGS sequence"/>
</dbReference>
<evidence type="ECO:0000313" key="2">
    <source>
        <dbReference type="Proteomes" id="UP000319949"/>
    </source>
</evidence>
<dbReference type="EMBL" id="VITK01000016">
    <property type="protein sequence ID" value="TWA90213.1"/>
    <property type="molecule type" value="Genomic_DNA"/>
</dbReference>
<reference evidence="1 2" key="1">
    <citation type="submission" date="2019-06" db="EMBL/GenBank/DDBJ databases">
        <title>Genomic Encyclopedia of Type Strains, Phase IV (KMG-V): Genome sequencing to study the core and pangenomes of soil and plant-associated prokaryotes.</title>
        <authorList>
            <person name="Whitman W."/>
        </authorList>
    </citation>
    <scope>NUCLEOTIDE SEQUENCE [LARGE SCALE GENOMIC DNA]</scope>
    <source>
        <strain evidence="1 2">BR 510</strain>
    </source>
</reference>
<organism evidence="1 2">
    <name type="scientific">Bradyrhizobium stylosanthis</name>
    <dbReference type="NCBI Taxonomy" id="1803665"/>
    <lineage>
        <taxon>Bacteria</taxon>
        <taxon>Pseudomonadati</taxon>
        <taxon>Pseudomonadota</taxon>
        <taxon>Alphaproteobacteria</taxon>
        <taxon>Hyphomicrobiales</taxon>
        <taxon>Nitrobacteraceae</taxon>
        <taxon>Bradyrhizobium</taxon>
    </lineage>
</organism>
<sequence>MTCLTFVFEAISGRGRRGRSSIGSLCYKPFFASGASTISPIFHTLDAFRGTLIFDEADFRFSDERSEIVKILNNGNVRGMPVLRTVMNREREFNPDAFHVFGPKIVATRGRYEDRALESRFITEETGARPLRDDIPHQPPSDLQG</sequence>